<dbReference type="PANTHER" id="PTHR19271">
    <property type="entry name" value="CYTOCHROME B"/>
    <property type="match status" value="1"/>
</dbReference>
<comment type="function">
    <text evidence="1 16">Component of the ubiquinol-cytochrome c reductase complex (complex III or cytochrome b-c1 complex), which is a respiratory chain that generates an electrochemical potential coupled to ATP synthesis.</text>
</comment>
<dbReference type="CDD" id="cd00284">
    <property type="entry name" value="Cytochrome_b_N"/>
    <property type="match status" value="1"/>
</dbReference>
<feature type="transmembrane region" description="Helical" evidence="17">
    <location>
        <begin position="338"/>
        <end position="357"/>
    </location>
</feature>
<keyword evidence="10 16" id="KW-0249">Electron transport</keyword>
<dbReference type="InterPro" id="IPR036150">
    <property type="entry name" value="Cyt_b/b6_C_sf"/>
</dbReference>
<evidence type="ECO:0000256" key="14">
    <source>
        <dbReference type="PIRSR" id="PIRSR038885-1"/>
    </source>
</evidence>
<dbReference type="Pfam" id="PF00032">
    <property type="entry name" value="Cytochrom_B_C"/>
    <property type="match status" value="1"/>
</dbReference>
<proteinExistence type="inferred from homology"/>
<dbReference type="SUPFAM" id="SSF81342">
    <property type="entry name" value="Transmembrane di-heme cytochromes"/>
    <property type="match status" value="1"/>
</dbReference>
<feature type="transmembrane region" description="Helical" evidence="17">
    <location>
        <begin position="307"/>
        <end position="326"/>
    </location>
</feature>
<feature type="transmembrane region" description="Helical" evidence="17">
    <location>
        <begin position="151"/>
        <end position="172"/>
    </location>
</feature>
<keyword evidence="12 15" id="KW-0408">Iron</keyword>
<dbReference type="AlphaFoldDB" id="A0A060ULR3"/>
<comment type="similarity">
    <text evidence="16">Belongs to the cytochrome b family.</text>
</comment>
<feature type="transmembrane region" description="Helical" evidence="17">
    <location>
        <begin position="369"/>
        <end position="390"/>
    </location>
</feature>
<evidence type="ECO:0000313" key="20">
    <source>
        <dbReference type="EMBL" id="CDQ09582.1"/>
    </source>
</evidence>
<evidence type="ECO:0000259" key="19">
    <source>
        <dbReference type="PROSITE" id="PS51003"/>
    </source>
</evidence>
<evidence type="ECO:0000256" key="15">
    <source>
        <dbReference type="PIRSR" id="PIRSR038885-2"/>
    </source>
</evidence>
<evidence type="ECO:0000313" key="24">
    <source>
        <dbReference type="Proteomes" id="UP000093129"/>
    </source>
</evidence>
<evidence type="ECO:0000256" key="10">
    <source>
        <dbReference type="ARBA" id="ARBA00022982"/>
    </source>
</evidence>
<dbReference type="Proteomes" id="UP000595420">
    <property type="component" value="Chromosome"/>
</dbReference>
<dbReference type="PANTHER" id="PTHR19271:SF16">
    <property type="entry name" value="CYTOCHROME B"/>
    <property type="match status" value="1"/>
</dbReference>
<dbReference type="InterPro" id="IPR005797">
    <property type="entry name" value="Cyt_b/b6_N"/>
</dbReference>
<organism evidence="20">
    <name type="scientific">Acidithiobacillus ferrivorans</name>
    <dbReference type="NCBI Taxonomy" id="160808"/>
    <lineage>
        <taxon>Bacteria</taxon>
        <taxon>Pseudomonadati</taxon>
        <taxon>Pseudomonadota</taxon>
        <taxon>Acidithiobacillia</taxon>
        <taxon>Acidithiobacillales</taxon>
        <taxon>Acidithiobacillaceae</taxon>
        <taxon>Acidithiobacillus</taxon>
    </lineage>
</organism>
<feature type="binding site" description="axial binding residue" evidence="15">
    <location>
        <position position="188"/>
    </location>
    <ligand>
        <name>heme b</name>
        <dbReference type="ChEBI" id="CHEBI:60344"/>
        <label>b562</label>
    </ligand>
    <ligandPart>
        <name>Fe</name>
        <dbReference type="ChEBI" id="CHEBI:18248"/>
    </ligandPart>
</feature>
<keyword evidence="11 17" id="KW-1133">Transmembrane helix</keyword>
<evidence type="ECO:0000256" key="3">
    <source>
        <dbReference type="ARBA" id="ARBA00011649"/>
    </source>
</evidence>
<dbReference type="GO" id="GO:0022904">
    <property type="term" value="P:respiratory electron transport chain"/>
    <property type="evidence" value="ECO:0007669"/>
    <property type="project" value="InterPro"/>
</dbReference>
<feature type="transmembrane region" description="Helical" evidence="17">
    <location>
        <begin position="79"/>
        <end position="100"/>
    </location>
</feature>
<keyword evidence="13 17" id="KW-0472">Membrane</keyword>
<sequence>MSRFSVWVNQRLPLDETVKEHLTEYFAPKNFNILYYAGSLLLLMIVIQLISGFFLMAHYDPTSQGAFASVQGIMYDTNWGWLIRYMHVDGVSLIFILLYAHMFRGLLYGSHRTPRELVWIIGYVIYLLMMAEAFVGYVLPFGNLSYWAGEVITSIIHAVPIVGPSLTTLARGGPGIGTATLQRFLALHVVLFFLIILAAIVMHIVALHRVGSNNPDGIEIKKHKGANGKPLDGIPFHPYYTVKDLFGVGVFLTIFVTIIFYAPTMHGIFMERTTFLAANPMVSLPDVTPPWYLSPYYAMLRAVPNKYYGITIMITSVLLPFLLPWLDRNPVRSSRYRPVYKTMLIVAGISFITLAWVGEQPPLPKFFLIERVATALYLGFYILLPIISMIEPTRPVPERVTG</sequence>
<name>A0A060ULR3_9PROT</name>
<dbReference type="PROSITE" id="PS51003">
    <property type="entry name" value="CYTB_CTER"/>
    <property type="match status" value="1"/>
</dbReference>
<evidence type="ECO:0000313" key="25">
    <source>
        <dbReference type="Proteomes" id="UP000193925"/>
    </source>
</evidence>
<evidence type="ECO:0000313" key="22">
    <source>
        <dbReference type="EMBL" id="QQD72255.1"/>
    </source>
</evidence>
<evidence type="ECO:0000256" key="13">
    <source>
        <dbReference type="ARBA" id="ARBA00023136"/>
    </source>
</evidence>
<evidence type="ECO:0000256" key="5">
    <source>
        <dbReference type="ARBA" id="ARBA00022448"/>
    </source>
</evidence>
<evidence type="ECO:0000256" key="12">
    <source>
        <dbReference type="ARBA" id="ARBA00023004"/>
    </source>
</evidence>
<dbReference type="Proteomes" id="UP000093129">
    <property type="component" value="Unassembled WGS sequence"/>
</dbReference>
<evidence type="ECO:0000313" key="26">
    <source>
        <dbReference type="Proteomes" id="UP000595420"/>
    </source>
</evidence>
<evidence type="ECO:0000256" key="1">
    <source>
        <dbReference type="ARBA" id="ARBA00002444"/>
    </source>
</evidence>
<comment type="cofactor">
    <cofactor evidence="15">
        <name>heme</name>
        <dbReference type="ChEBI" id="CHEBI:30413"/>
    </cofactor>
    <text evidence="15">Binds 2 heme groups non-covalently.</text>
</comment>
<feature type="binding site" description="axial binding residue" evidence="15">
    <location>
        <position position="203"/>
    </location>
    <ligand>
        <name>heme b</name>
        <dbReference type="ChEBI" id="CHEBI:60344"/>
        <label>b566</label>
    </ligand>
    <ligandPart>
        <name>Fe</name>
        <dbReference type="ChEBI" id="CHEBI:18248"/>
    </ligandPart>
</feature>
<feature type="domain" description="Cytochrome b/b6 C-terminal region profile" evidence="19">
    <location>
        <begin position="226"/>
        <end position="398"/>
    </location>
</feature>
<feature type="transmembrane region" description="Helical" evidence="17">
    <location>
        <begin position="245"/>
        <end position="262"/>
    </location>
</feature>
<gene>
    <name evidence="20" type="primary">petB</name>
    <name evidence="23" type="synonym">petB1</name>
    <name evidence="20" type="ORF">AFERRI_30228</name>
    <name evidence="23" type="ORF">AFERRI_50374</name>
    <name evidence="21" type="ORF">BBC27_03495</name>
    <name evidence="22" type="ORF">H2515_12725</name>
</gene>
<dbReference type="InterPro" id="IPR027387">
    <property type="entry name" value="Cytb/b6-like_sf"/>
</dbReference>
<dbReference type="EMBL" id="CP059488">
    <property type="protein sequence ID" value="QQD72255.1"/>
    <property type="molecule type" value="Genomic_DNA"/>
</dbReference>
<evidence type="ECO:0000256" key="4">
    <source>
        <dbReference type="ARBA" id="ARBA00013531"/>
    </source>
</evidence>
<dbReference type="PROSITE" id="PS51002">
    <property type="entry name" value="CYTB_NTER"/>
    <property type="match status" value="1"/>
</dbReference>
<dbReference type="InterPro" id="IPR048259">
    <property type="entry name" value="Cytochrome_b_N_euk/bac"/>
</dbReference>
<protein>
    <recommendedName>
        <fullName evidence="4 16">Cytochrome b</fullName>
    </recommendedName>
</protein>
<keyword evidence="8 16" id="KW-0812">Transmembrane</keyword>
<keyword evidence="5 16" id="KW-0813">Transport</keyword>
<evidence type="ECO:0000259" key="18">
    <source>
        <dbReference type="PROSITE" id="PS51002"/>
    </source>
</evidence>
<comment type="subunit">
    <text evidence="3 16">The main subunits of complex b-c1 are: cytochrome b, cytochrome c1 and the Rieske protein.</text>
</comment>
<evidence type="ECO:0000313" key="21">
    <source>
        <dbReference type="EMBL" id="OCB01555.1"/>
    </source>
</evidence>
<dbReference type="EMBL" id="CCCS020000023">
    <property type="protein sequence ID" value="CDQ09582.1"/>
    <property type="molecule type" value="Genomic_DNA"/>
</dbReference>
<dbReference type="Gene3D" id="1.20.810.10">
    <property type="entry name" value="Cytochrome Bc1 Complex, Chain C"/>
    <property type="match status" value="1"/>
</dbReference>
<feature type="domain" description="Cytochrome b/b6 N-terminal region profile" evidence="18">
    <location>
        <begin position="4"/>
        <end position="216"/>
    </location>
</feature>
<feature type="binding site" description="axial binding residue" evidence="15">
    <location>
        <position position="101"/>
    </location>
    <ligand>
        <name>heme b</name>
        <dbReference type="ChEBI" id="CHEBI:60344"/>
        <label>b566</label>
    </ligand>
    <ligandPart>
        <name>Fe</name>
        <dbReference type="ChEBI" id="CHEBI:18248"/>
    </ligandPart>
</feature>
<evidence type="ECO:0000256" key="6">
    <source>
        <dbReference type="ARBA" id="ARBA00022617"/>
    </source>
</evidence>
<evidence type="ECO:0000256" key="7">
    <source>
        <dbReference type="ARBA" id="ARBA00022660"/>
    </source>
</evidence>
<dbReference type="GO" id="GO:0008121">
    <property type="term" value="F:quinol-cytochrome-c reductase activity"/>
    <property type="evidence" value="ECO:0007669"/>
    <property type="project" value="InterPro"/>
</dbReference>
<dbReference type="SUPFAM" id="SSF81648">
    <property type="entry name" value="a domain/subunit of cytochrome bc1 complex (Ubiquinol-cytochrome c reductase)"/>
    <property type="match status" value="1"/>
</dbReference>
<dbReference type="Proteomes" id="UP000193925">
    <property type="component" value="Chromosome AFERRI"/>
</dbReference>
<comment type="subcellular location">
    <subcellularLocation>
        <location evidence="2">Membrane</location>
        <topology evidence="2">Multi-pass membrane protein</topology>
    </subcellularLocation>
</comment>
<evidence type="ECO:0000313" key="23">
    <source>
        <dbReference type="EMBL" id="SMH67173.1"/>
    </source>
</evidence>
<dbReference type="EMBL" id="MASQ01000137">
    <property type="protein sequence ID" value="OCB01555.1"/>
    <property type="molecule type" value="Genomic_DNA"/>
</dbReference>
<reference evidence="20" key="1">
    <citation type="submission" date="2014-03" db="EMBL/GenBank/DDBJ databases">
        <authorList>
            <person name="Genoscope - CEA"/>
        </authorList>
    </citation>
    <scope>NUCLEOTIDE SEQUENCE [LARGE SCALE GENOMIC DNA]</scope>
    <source>
        <strain evidence="20">CF27</strain>
    </source>
</reference>
<keyword evidence="7 16" id="KW-0679">Respiratory chain</keyword>
<reference evidence="20" key="2">
    <citation type="submission" date="2014-07" db="EMBL/GenBank/DDBJ databases">
        <title>Initial genome analysis of the psychrotolerant acidophile Acidithiobacillus ferrivorans CF27: insights into iron and sulfur oxidation pathways and into biofilm formation.</title>
        <authorList>
            <person name="Talla E."/>
            <person name="Hedrich S."/>
            <person name="Mangenot S."/>
            <person name="Ji B."/>
            <person name="Johnson D.B."/>
            <person name="Barbe V."/>
            <person name="Bonnefoy V."/>
        </authorList>
    </citation>
    <scope>NUCLEOTIDE SEQUENCE [LARGE SCALE GENOMIC DNA]</scope>
    <source>
        <strain evidence="20">CF27</strain>
    </source>
</reference>
<dbReference type="RefSeq" id="WP_014028085.1">
    <property type="nucleotide sequence ID" value="NZ_CCCS020000023.1"/>
</dbReference>
<feature type="transmembrane region" description="Helical" evidence="17">
    <location>
        <begin position="33"/>
        <end position="59"/>
    </location>
</feature>
<evidence type="ECO:0000256" key="8">
    <source>
        <dbReference type="ARBA" id="ARBA00022692"/>
    </source>
</evidence>
<evidence type="ECO:0000256" key="11">
    <source>
        <dbReference type="ARBA" id="ARBA00022989"/>
    </source>
</evidence>
<dbReference type="InterPro" id="IPR016174">
    <property type="entry name" value="Di-haem_cyt_TM"/>
</dbReference>
<dbReference type="GO" id="GO:0046872">
    <property type="term" value="F:metal ion binding"/>
    <property type="evidence" value="ECO:0007669"/>
    <property type="project" value="UniProtKB-KW"/>
</dbReference>
<dbReference type="Pfam" id="PF00033">
    <property type="entry name" value="Cytochrome_B"/>
    <property type="match status" value="1"/>
</dbReference>
<evidence type="ECO:0000256" key="2">
    <source>
        <dbReference type="ARBA" id="ARBA00004141"/>
    </source>
</evidence>
<comment type="cofactor">
    <cofactor evidence="16">
        <name>heme b</name>
        <dbReference type="ChEBI" id="CHEBI:60344"/>
    </cofactor>
    <text evidence="16">Binds 2 heme groups non-covalently.</text>
</comment>
<feature type="binding site" evidence="14">
    <location>
        <position position="208"/>
    </location>
    <ligand>
        <name>a ubiquinone</name>
        <dbReference type="ChEBI" id="CHEBI:16389"/>
    </ligand>
</feature>
<dbReference type="InterPro" id="IPR005798">
    <property type="entry name" value="Cyt_b/b6_C"/>
</dbReference>
<evidence type="ECO:0000256" key="9">
    <source>
        <dbReference type="ARBA" id="ARBA00022723"/>
    </source>
</evidence>
<dbReference type="InterPro" id="IPR030689">
    <property type="entry name" value="Cytochrome_b"/>
</dbReference>
<reference evidence="21 24" key="3">
    <citation type="submission" date="2016-07" db="EMBL/GenBank/DDBJ databases">
        <title>Draft genome of a psychrotolerant acidophile Acidithiobacillus ferrivorans strain YL15.</title>
        <authorList>
            <person name="Peng T."/>
            <person name="Ma L."/>
            <person name="Nan M."/>
            <person name="An N."/>
            <person name="Wang M."/>
            <person name="Qiu G."/>
            <person name="Zeng W."/>
        </authorList>
    </citation>
    <scope>NUCLEOTIDE SEQUENCE [LARGE SCALE GENOMIC DNA]</scope>
    <source>
        <strain evidence="21 24">YL15</strain>
    </source>
</reference>
<reference evidence="23 25" key="4">
    <citation type="submission" date="2017-03" db="EMBL/GenBank/DDBJ databases">
        <authorList>
            <person name="Regsiter A."/>
            <person name="William W."/>
        </authorList>
    </citation>
    <scope>NUCLEOTIDE SEQUENCE [LARGE SCALE GENOMIC DNA]</scope>
    <source>
        <strain evidence="23">PRJEB5721</strain>
    </source>
</reference>
<keyword evidence="9 15" id="KW-0479">Metal-binding</keyword>
<feature type="binding site" description="axial binding residue" evidence="15">
    <location>
        <position position="87"/>
    </location>
    <ligand>
        <name>heme b</name>
        <dbReference type="ChEBI" id="CHEBI:60344"/>
        <label>b562</label>
    </ligand>
    <ligandPart>
        <name>Fe</name>
        <dbReference type="ChEBI" id="CHEBI:18248"/>
    </ligandPart>
</feature>
<keyword evidence="25" id="KW-1185">Reference proteome</keyword>
<dbReference type="GO" id="GO:0016491">
    <property type="term" value="F:oxidoreductase activity"/>
    <property type="evidence" value="ECO:0007669"/>
    <property type="project" value="InterPro"/>
</dbReference>
<feature type="transmembrane region" description="Helical" evidence="17">
    <location>
        <begin position="120"/>
        <end position="139"/>
    </location>
</feature>
<accession>A0A060ULR3</accession>
<dbReference type="FunFam" id="1.20.810.10:FF:000004">
    <property type="entry name" value="Cytochrome b"/>
    <property type="match status" value="1"/>
</dbReference>
<dbReference type="OrthoDB" id="9804503at2"/>
<dbReference type="GO" id="GO:0045275">
    <property type="term" value="C:respiratory chain complex III"/>
    <property type="evidence" value="ECO:0007669"/>
    <property type="project" value="InterPro"/>
</dbReference>
<evidence type="ECO:0000256" key="17">
    <source>
        <dbReference type="SAM" id="Phobius"/>
    </source>
</evidence>
<dbReference type="PIRSF" id="PIRSF038885">
    <property type="entry name" value="COB"/>
    <property type="match status" value="1"/>
</dbReference>
<reference evidence="22 26" key="5">
    <citation type="submission" date="2020-07" db="EMBL/GenBank/DDBJ databases">
        <title>Complete genome sequence analysis of Acidithiobacillus ferrivorans XJFY6S-08 reveals extreme environmental adaptation to alpine acid mine drainage.</title>
        <authorList>
            <person name="Yan L."/>
            <person name="Ni Y."/>
        </authorList>
    </citation>
    <scope>NUCLEOTIDE SEQUENCE [LARGE SCALE GENOMIC DNA]</scope>
    <source>
        <strain evidence="22 26">XJFY6S-08</strain>
    </source>
</reference>
<feature type="transmembrane region" description="Helical" evidence="17">
    <location>
        <begin position="184"/>
        <end position="206"/>
    </location>
</feature>
<evidence type="ECO:0000256" key="16">
    <source>
        <dbReference type="RuleBase" id="RU003385"/>
    </source>
</evidence>
<keyword evidence="6 15" id="KW-0349">Heme</keyword>
<dbReference type="EMBL" id="LT841305">
    <property type="protein sequence ID" value="SMH67173.1"/>
    <property type="molecule type" value="Genomic_DNA"/>
</dbReference>